<keyword evidence="2" id="KW-0808">Transferase</keyword>
<keyword evidence="6" id="KW-0067">ATP-binding</keyword>
<feature type="domain" description="Alpha-glucan water dikinase-like N-terminal Ig-like" evidence="12">
    <location>
        <begin position="564"/>
        <end position="658"/>
    </location>
</feature>
<accession>A0AAW1SUR5</accession>
<dbReference type="PANTHER" id="PTHR46999:SF1">
    <property type="entry name" value="ALPHA-GLUCAN WATER DIKINASE 1, CHLOROPLASTIC"/>
    <property type="match status" value="1"/>
</dbReference>
<proteinExistence type="predicted"/>
<dbReference type="Proteomes" id="UP001485043">
    <property type="component" value="Unassembled WGS sequence"/>
</dbReference>
<keyword evidence="9" id="KW-0175">Coiled coil</keyword>
<evidence type="ECO:0000256" key="1">
    <source>
        <dbReference type="ARBA" id="ARBA00001946"/>
    </source>
</evidence>
<evidence type="ECO:0000256" key="6">
    <source>
        <dbReference type="ARBA" id="ARBA00022840"/>
    </source>
</evidence>
<comment type="cofactor">
    <cofactor evidence="1">
        <name>Mg(2+)</name>
        <dbReference type="ChEBI" id="CHEBI:18420"/>
    </cofactor>
</comment>
<name>A0AAW1SUR5_9CHLO</name>
<feature type="coiled-coil region" evidence="9">
    <location>
        <begin position="442"/>
        <end position="469"/>
    </location>
</feature>
<keyword evidence="3" id="KW-0479">Metal-binding</keyword>
<evidence type="ECO:0000256" key="2">
    <source>
        <dbReference type="ARBA" id="ARBA00022679"/>
    </source>
</evidence>
<dbReference type="GO" id="GO:0046872">
    <property type="term" value="F:metal ion binding"/>
    <property type="evidence" value="ECO:0007669"/>
    <property type="project" value="UniProtKB-KW"/>
</dbReference>
<keyword evidence="7" id="KW-0460">Magnesium</keyword>
<protein>
    <submittedName>
        <fullName evidence="13">Uncharacterized protein</fullName>
    </submittedName>
</protein>
<keyword evidence="4" id="KW-0547">Nucleotide-binding</keyword>
<evidence type="ECO:0000256" key="4">
    <source>
        <dbReference type="ARBA" id="ARBA00022741"/>
    </source>
</evidence>
<evidence type="ECO:0000256" key="5">
    <source>
        <dbReference type="ARBA" id="ARBA00022777"/>
    </source>
</evidence>
<dbReference type="InterPro" id="IPR056301">
    <property type="entry name" value="GWD-like_N_Ig"/>
</dbReference>
<dbReference type="Pfam" id="PF23166">
    <property type="entry name" value="Ig_N_CWD1"/>
    <property type="match status" value="2"/>
</dbReference>
<dbReference type="PANTHER" id="PTHR46999">
    <property type="entry name" value="ALPHA-GLUCAN WATER DIKINASE 1, CHLOROPLASTIC-RELATED"/>
    <property type="match status" value="1"/>
</dbReference>
<sequence>MLLGPTRPSVVSDHLVSNPQLAKAVAARPHGIQRVNLPGFVVPRQVSVGLAGLGTVAPRVFAPFATAVDTTAPGTRTEEEWRALEKEAVQAVELAGELIPALTKAEEKAHLARITSDIAARLAGEADGKAREAQPKAAEALEGLRKQMREWQSTSSGTSPKDLHSLAASRLAAWCAAHIDATSYQEVDSQEVGVGGLEGTVTLAAEISAAEVGGKQYAVLAIAISEEAGKGQLAGTHLHWGCTEKAGGGWKAPPAGWHTDPNVSHPKGSAWETPFALYAPKKDGQPDAASAPYVLALQLPLEKVLRGGGIEFILKRDRKPEWVSNASGKNFFISLAKAAEHFEAEKPGSPAGKLEGVQLPSDGPEWVLLDPAQGRTEPGQARSPGSLRQQLESMAQLLETPPPAVAGNGKVKELSSVLEKVADDVFIAEAAAEEAALGQEVSSSSAREVQMAEQELREAQARAESAILGARQATALLKGKDAEVSLEDLLKITRERLMDAQAVGPLSSAGNDSKEVEPVQFSARMDGLRGHVAGHAVLTKDESGKACAVVALAAGESFPDGLLQDAKVHWGTCLHEESGWERPPTGWKAFPEGSQEAGGVATETPLQRVDLPDGGSNAHLAAYAATLHLPLESGIVGALSFVLHAPAGRWVACNRNNAREDFFFGLSPLLKIVRKEQKEVAAKKSGKAANHKPAVQTSSTEDALDAAPAASQTDGLNKEGGLGASNWRGAPNQTIIEDLAAQESKAERSLMHRFNIGLATLDRGLALPSSVERQGGLAALVVWLRFSAARLLTWNRNYNIKPREISAAQERLTRQLAETLEMRPELHDLVLLAMAAVGRGGEGNQGQRIRDEILTVQSRNNAKGGMMEEWHQKLHNNSSPDDIIICQALLAYLQSDLDISKYWTVLAAGNVTKERMAGYDRSIRSEPNFEPSQQEGLITDLTAYLQTLQAVHGGADLRSAAATVMGFKQETMKGKPVAVVPVPNVATPRLQRLLDLCISQQTSPGLQAGGERATSQALQIMRLLLDARLQLQPAIKAGNASCGNRLRDVMYLDLALEGTARGVIEANLANLRHAAESREGVSQVATMVMLALRMAGLSFGSNQELLLTCSSFQVALRRGMQERGGQMRAYAAAERLSRALGDISQAFVECLHPTTWALGSKLGIAAETCSLFPEEVVRGTMAAPLAQLLAILDTALRAALGLGAWRILSRVPAYDPVVGHVVQAASLAAVQYQTYDEPTLLIADCVSGEEEVPLGVVGTERAAGASRILQADCPWAGHQPELSQAPYPSWKGQLWPSRAEAFSADRVGAKSMNLTQLKGQLPDWIHLPASAALPFGTFEAVLRTI</sequence>
<reference evidence="13 14" key="1">
    <citation type="journal article" date="2024" name="Nat. Commun.">
        <title>Phylogenomics reveals the evolutionary origins of lichenization in chlorophyte algae.</title>
        <authorList>
            <person name="Puginier C."/>
            <person name="Libourel C."/>
            <person name="Otte J."/>
            <person name="Skaloud P."/>
            <person name="Haon M."/>
            <person name="Grisel S."/>
            <person name="Petersen M."/>
            <person name="Berrin J.G."/>
            <person name="Delaux P.M."/>
            <person name="Dal Grande F."/>
            <person name="Keller J."/>
        </authorList>
    </citation>
    <scope>NUCLEOTIDE SEQUENCE [LARGE SCALE GENOMIC DNA]</scope>
    <source>
        <strain evidence="13 14">SAG 2523</strain>
    </source>
</reference>
<evidence type="ECO:0000259" key="12">
    <source>
        <dbReference type="Pfam" id="PF23166"/>
    </source>
</evidence>
<feature type="region of interest" description="Disordered" evidence="10">
    <location>
        <begin position="344"/>
        <end position="387"/>
    </location>
</feature>
<keyword evidence="14" id="KW-1185">Reference proteome</keyword>
<keyword evidence="8" id="KW-0119">Carbohydrate metabolism</keyword>
<evidence type="ECO:0000259" key="11">
    <source>
        <dbReference type="Pfam" id="PF22973"/>
    </source>
</evidence>
<dbReference type="InterPro" id="IPR054481">
    <property type="entry name" value="GWD1_pHisD"/>
</dbReference>
<evidence type="ECO:0000313" key="14">
    <source>
        <dbReference type="Proteomes" id="UP001485043"/>
    </source>
</evidence>
<dbReference type="GO" id="GO:0005524">
    <property type="term" value="F:ATP binding"/>
    <property type="evidence" value="ECO:0007669"/>
    <property type="project" value="UniProtKB-KW"/>
</dbReference>
<feature type="domain" description="Alpha-glucan water dikinase phosphohistidine-like" evidence="11">
    <location>
        <begin position="1205"/>
        <end position="1258"/>
    </location>
</feature>
<evidence type="ECO:0000256" key="8">
    <source>
        <dbReference type="ARBA" id="ARBA00023277"/>
    </source>
</evidence>
<feature type="domain" description="Alpha-glucan water dikinase-like N-terminal Ig-like" evidence="12">
    <location>
        <begin position="237"/>
        <end position="335"/>
    </location>
</feature>
<evidence type="ECO:0000256" key="3">
    <source>
        <dbReference type="ARBA" id="ARBA00022723"/>
    </source>
</evidence>
<dbReference type="EMBL" id="JALJOV010000832">
    <property type="protein sequence ID" value="KAK9860997.1"/>
    <property type="molecule type" value="Genomic_DNA"/>
</dbReference>
<evidence type="ECO:0000313" key="13">
    <source>
        <dbReference type="EMBL" id="KAK9860997.1"/>
    </source>
</evidence>
<evidence type="ECO:0000256" key="7">
    <source>
        <dbReference type="ARBA" id="ARBA00022842"/>
    </source>
</evidence>
<keyword evidence="5" id="KW-0418">Kinase</keyword>
<feature type="region of interest" description="Disordered" evidence="10">
    <location>
        <begin position="682"/>
        <end position="729"/>
    </location>
</feature>
<dbReference type="GO" id="GO:0016301">
    <property type="term" value="F:kinase activity"/>
    <property type="evidence" value="ECO:0007669"/>
    <property type="project" value="UniProtKB-KW"/>
</dbReference>
<organism evidence="13 14">
    <name type="scientific">Apatococcus fuscideae</name>
    <dbReference type="NCBI Taxonomy" id="2026836"/>
    <lineage>
        <taxon>Eukaryota</taxon>
        <taxon>Viridiplantae</taxon>
        <taxon>Chlorophyta</taxon>
        <taxon>core chlorophytes</taxon>
        <taxon>Trebouxiophyceae</taxon>
        <taxon>Chlorellales</taxon>
        <taxon>Chlorellaceae</taxon>
        <taxon>Apatococcus</taxon>
    </lineage>
</organism>
<comment type="caution">
    <text evidence="13">The sequence shown here is derived from an EMBL/GenBank/DDBJ whole genome shotgun (WGS) entry which is preliminary data.</text>
</comment>
<evidence type="ECO:0000256" key="9">
    <source>
        <dbReference type="SAM" id="Coils"/>
    </source>
</evidence>
<dbReference type="Pfam" id="PF22973">
    <property type="entry name" value="GWD1_pHisD"/>
    <property type="match status" value="1"/>
</dbReference>
<gene>
    <name evidence="13" type="ORF">WJX84_011575</name>
</gene>
<evidence type="ECO:0000256" key="10">
    <source>
        <dbReference type="SAM" id="MobiDB-lite"/>
    </source>
</evidence>